<sequence>MFISYNKTDEKGRESESVQQEGYVQKVPAGFGASERVLVLLIIRETQSIVHFAPEGNTMTDGLHQGFDGSLYKTQISHYAVLVVLEPLTAKRNIPRKETKKQKSGKTIHEVGRNSDETTYSNETQSNTNSAFLATIMLAANMGSALPKSLFAKPTHDGDDDDDDSDRRANGFKLIEKDGEALEQVAQRGCGCLIPESVQGQVEWGLEQPGLVNGIPVCDRGVEQDDP</sequence>
<dbReference type="Proteomes" id="UP001145742">
    <property type="component" value="Unassembled WGS sequence"/>
</dbReference>
<accession>A0ABQ9CZF5</accession>
<comment type="caution">
    <text evidence="2">The sequence shown here is derived from an EMBL/GenBank/DDBJ whole genome shotgun (WGS) entry which is preliminary data.</text>
</comment>
<feature type="region of interest" description="Disordered" evidence="1">
    <location>
        <begin position="96"/>
        <end position="125"/>
    </location>
</feature>
<dbReference type="EMBL" id="WHWB01034258">
    <property type="protein sequence ID" value="KAJ7412164.1"/>
    <property type="molecule type" value="Genomic_DNA"/>
</dbReference>
<evidence type="ECO:0000313" key="3">
    <source>
        <dbReference type="Proteomes" id="UP001145742"/>
    </source>
</evidence>
<feature type="region of interest" description="Disordered" evidence="1">
    <location>
        <begin position="150"/>
        <end position="169"/>
    </location>
</feature>
<reference evidence="2" key="1">
    <citation type="submission" date="2019-10" db="EMBL/GenBank/DDBJ databases">
        <authorList>
            <person name="Soares A.E.R."/>
            <person name="Aleixo A."/>
            <person name="Schneider P."/>
            <person name="Miyaki C.Y."/>
            <person name="Schneider M.P."/>
            <person name="Mello C."/>
            <person name="Vasconcelos A.T.R."/>
        </authorList>
    </citation>
    <scope>NUCLEOTIDE SEQUENCE</scope>
    <source>
        <tissue evidence="2">Muscle</tissue>
    </source>
</reference>
<gene>
    <name evidence="2" type="ORF">WISP_98872</name>
</gene>
<evidence type="ECO:0000313" key="2">
    <source>
        <dbReference type="EMBL" id="KAJ7412164.1"/>
    </source>
</evidence>
<protein>
    <submittedName>
        <fullName evidence="2">Uncharacterized protein</fullName>
    </submittedName>
</protein>
<organism evidence="2 3">
    <name type="scientific">Willisornis vidua</name>
    <name type="common">Xingu scale-backed antbird</name>
    <dbReference type="NCBI Taxonomy" id="1566151"/>
    <lineage>
        <taxon>Eukaryota</taxon>
        <taxon>Metazoa</taxon>
        <taxon>Chordata</taxon>
        <taxon>Craniata</taxon>
        <taxon>Vertebrata</taxon>
        <taxon>Euteleostomi</taxon>
        <taxon>Archelosauria</taxon>
        <taxon>Archosauria</taxon>
        <taxon>Dinosauria</taxon>
        <taxon>Saurischia</taxon>
        <taxon>Theropoda</taxon>
        <taxon>Coelurosauria</taxon>
        <taxon>Aves</taxon>
        <taxon>Neognathae</taxon>
        <taxon>Neoaves</taxon>
        <taxon>Telluraves</taxon>
        <taxon>Australaves</taxon>
        <taxon>Passeriformes</taxon>
        <taxon>Thamnophilidae</taxon>
        <taxon>Willisornis</taxon>
    </lineage>
</organism>
<evidence type="ECO:0000256" key="1">
    <source>
        <dbReference type="SAM" id="MobiDB-lite"/>
    </source>
</evidence>
<feature type="compositionally biased region" description="Basic and acidic residues" evidence="1">
    <location>
        <begin position="107"/>
        <end position="116"/>
    </location>
</feature>
<keyword evidence="3" id="KW-1185">Reference proteome</keyword>
<name>A0ABQ9CZF5_9PASS</name>
<proteinExistence type="predicted"/>